<dbReference type="EMBL" id="CP023994">
    <property type="protein sequence ID" value="AWR20990.1"/>
    <property type="molecule type" value="Genomic_DNA"/>
</dbReference>
<evidence type="ECO:0000256" key="2">
    <source>
        <dbReference type="SAM" id="Phobius"/>
    </source>
</evidence>
<gene>
    <name evidence="4" type="ORF">AURMO_00373</name>
</gene>
<dbReference type="AlphaFoldDB" id="A0A2Z3RWS5"/>
<keyword evidence="2" id="KW-1133">Transmembrane helix</keyword>
<dbReference type="Pfam" id="PF03816">
    <property type="entry name" value="LytR_cpsA_psr"/>
    <property type="match status" value="1"/>
</dbReference>
<evidence type="ECO:0000256" key="1">
    <source>
        <dbReference type="ARBA" id="ARBA00006068"/>
    </source>
</evidence>
<feature type="transmembrane region" description="Helical" evidence="2">
    <location>
        <begin position="22"/>
        <end position="40"/>
    </location>
</feature>
<evidence type="ECO:0000259" key="3">
    <source>
        <dbReference type="Pfam" id="PF03816"/>
    </source>
</evidence>
<dbReference type="PANTHER" id="PTHR33392:SF6">
    <property type="entry name" value="POLYISOPRENYL-TEICHOIC ACID--PEPTIDOGLYCAN TEICHOIC ACID TRANSFERASE TAGU"/>
    <property type="match status" value="1"/>
</dbReference>
<dbReference type="KEGG" id="aum:AURMO_00373"/>
<dbReference type="NCBIfam" id="TIGR00350">
    <property type="entry name" value="lytR_cpsA_psr"/>
    <property type="match status" value="1"/>
</dbReference>
<keyword evidence="5" id="KW-1185">Reference proteome</keyword>
<dbReference type="RefSeq" id="WP_110232883.1">
    <property type="nucleotide sequence ID" value="NZ_CP023994.1"/>
</dbReference>
<comment type="similarity">
    <text evidence="1">Belongs to the LytR/CpsA/Psr (LCP) family.</text>
</comment>
<dbReference type="InterPro" id="IPR004474">
    <property type="entry name" value="LytR_CpsA_psr"/>
</dbReference>
<evidence type="ECO:0000313" key="4">
    <source>
        <dbReference type="EMBL" id="AWR20990.1"/>
    </source>
</evidence>
<sequence length="460" mass="50558">MSQTSPLRYPDTSSQKVMTTRAWWLVVLNFVLPGSVQALAGNKRLGKIGLGATLVLVGFLLLTFLIGLLWPTAVFFLATWGPTLFVGQLAFFFYAILWAVLTLDTLRLIRVVKTGPRARWWISGVTVILMLFISGGAAYAGTLTGSLNSALGKIFVAGPSQPPIDGQYNFLLLGGDAGEDRDGLRPDTAQVVSVNAETGQATIIGMPRDLQAIPFNEDSPMYSVYPNGYTQETGEYCTRWACLNTVYVAAENDHPDLYPNAAAEGSSPGIEAMRDAAEAITGLDIQYYVLIDMQGLQNLIDSLGGVDINVEERIAIAEPETPEEEVGEWIEIGPQHMDGYHAMMYMRSRWSGTGDYDRMARQQQVQEALLRQMNPANVLTKFQEIAAAGTQVVKTDIPQSMLGYFVDLGLKTKELPINHIELTPYYEPFPVDTEYPDYAGIHGYVYSVIHPPEPTETPAP</sequence>
<keyword evidence="2" id="KW-0472">Membrane</keyword>
<feature type="domain" description="Cell envelope-related transcriptional attenuator" evidence="3">
    <location>
        <begin position="185"/>
        <end position="374"/>
    </location>
</feature>
<organism evidence="4 5">
    <name type="scientific">Aurantimicrobium photophilum</name>
    <dbReference type="NCBI Taxonomy" id="1987356"/>
    <lineage>
        <taxon>Bacteria</taxon>
        <taxon>Bacillati</taxon>
        <taxon>Actinomycetota</taxon>
        <taxon>Actinomycetes</taxon>
        <taxon>Micrococcales</taxon>
        <taxon>Microbacteriaceae</taxon>
        <taxon>Aurantimicrobium</taxon>
    </lineage>
</organism>
<evidence type="ECO:0000313" key="5">
    <source>
        <dbReference type="Proteomes" id="UP000246894"/>
    </source>
</evidence>
<dbReference type="Gene3D" id="3.40.630.190">
    <property type="entry name" value="LCP protein"/>
    <property type="match status" value="1"/>
</dbReference>
<accession>A0A2Z3RWS5</accession>
<keyword evidence="2" id="KW-0812">Transmembrane</keyword>
<feature type="transmembrane region" description="Helical" evidence="2">
    <location>
        <begin position="118"/>
        <end position="140"/>
    </location>
</feature>
<dbReference type="OrthoDB" id="3573673at2"/>
<feature type="transmembrane region" description="Helical" evidence="2">
    <location>
        <begin position="84"/>
        <end position="106"/>
    </location>
</feature>
<dbReference type="PANTHER" id="PTHR33392">
    <property type="entry name" value="POLYISOPRENYL-TEICHOIC ACID--PEPTIDOGLYCAN TEICHOIC ACID TRANSFERASE TAGU"/>
    <property type="match status" value="1"/>
</dbReference>
<reference evidence="4 5" key="1">
    <citation type="submission" date="2017-10" db="EMBL/GenBank/DDBJ databases">
        <title>Genome of an Actinobacterium that displays light-enhanced growth.</title>
        <authorList>
            <person name="Maresca J.A."/>
            <person name="Hempel P."/>
            <person name="Shevchenko O."/>
            <person name="Miller K.J."/>
            <person name="Hahn M.W."/>
        </authorList>
    </citation>
    <scope>NUCLEOTIDE SEQUENCE [LARGE SCALE GENOMIC DNA]</scope>
    <source>
        <strain evidence="4 5">MWH-Mo1</strain>
    </source>
</reference>
<protein>
    <submittedName>
        <fullName evidence="4">Biofilm regulatory protein A</fullName>
    </submittedName>
</protein>
<proteinExistence type="inferred from homology"/>
<dbReference type="Proteomes" id="UP000246894">
    <property type="component" value="Chromosome"/>
</dbReference>
<feature type="transmembrane region" description="Helical" evidence="2">
    <location>
        <begin position="52"/>
        <end position="78"/>
    </location>
</feature>
<name>A0A2Z3RWS5_9MICO</name>
<dbReference type="InterPro" id="IPR050922">
    <property type="entry name" value="LytR/CpsA/Psr_CW_biosynth"/>
</dbReference>